<keyword evidence="11" id="KW-0812">Transmembrane</keyword>
<feature type="domain" description="Protein kinase" evidence="12">
    <location>
        <begin position="276"/>
        <end position="535"/>
    </location>
</feature>
<comment type="catalytic activity">
    <reaction evidence="7">
        <text>L-threonyl-[protein] + ATP = O-phospho-L-threonyl-[protein] + ADP + H(+)</text>
        <dbReference type="Rhea" id="RHEA:46608"/>
        <dbReference type="Rhea" id="RHEA-COMP:11060"/>
        <dbReference type="Rhea" id="RHEA-COMP:11605"/>
        <dbReference type="ChEBI" id="CHEBI:15378"/>
        <dbReference type="ChEBI" id="CHEBI:30013"/>
        <dbReference type="ChEBI" id="CHEBI:30616"/>
        <dbReference type="ChEBI" id="CHEBI:61977"/>
        <dbReference type="ChEBI" id="CHEBI:456216"/>
        <dbReference type="EC" id="2.7.11.1"/>
    </reaction>
</comment>
<name>A0ABR8KJC4_9NOSO</name>
<dbReference type="InterPro" id="IPR017441">
    <property type="entry name" value="Protein_kinase_ATP_BS"/>
</dbReference>
<evidence type="ECO:0000256" key="11">
    <source>
        <dbReference type="SAM" id="Phobius"/>
    </source>
</evidence>
<dbReference type="Pfam" id="PF00069">
    <property type="entry name" value="Pkinase"/>
    <property type="match status" value="1"/>
</dbReference>
<evidence type="ECO:0000256" key="6">
    <source>
        <dbReference type="ARBA" id="ARBA00022840"/>
    </source>
</evidence>
<sequence>MVYSPNFQFLSTHEVYLVEIATLAERYFKDDPLACLTKLRRFGELLAQLVAAKLGIYVKSDEEQYRLLRRLKQDACIPHEVYQLFEHIRKIGNQAVHEDRGDHQTALDTLQIAWKLAIWFDKTFNNNSNFEVGAFIPPPDPLEETEALKKQLEILRQEAQANYATAELAQAQLVQEAELRQLAEHEAQQERLNVERVKQQLEQMQLSARNRSVGSLQKTQVLMSQTATKLNLKNIKPPTSIKTFRLCLNPNCSYENFPDTNFCINCGSSLILNGRYIPIRCLGEGGFGRTFEAIDIKKLDEHCVIKQLLPSQQGTNNKKTFLELFEREAQQLNNLGKHPNIPNLLAFFGENEYYYLIQEFIDGNNLRQEILQVGQFSEEQIKIFLKELLKIIQFVHEKKVIHRDIKPENIIKRQNGTFVLIDFGVSKNISLGSGISSYSATVVASSGYTPNEQFQGQVYPCSDIYALGLTAIRLLTGILPGNGNNDILFDVNNNTWDWKKYCKVSNNLAKILDKMIAFSCQDRYQTVTEVIEELAILDAKKELPVEVKPRWKQILLSPKIVLLLVSILTMLIFYGVIITQVKTQLNKLLPTSHKTDITSQNGSIIVGKIKQYKSEKGQLFFTLITAENQTYLIAITPNILNQVANAPPPYGLVGKTVNVTKVQPLVENNQLLLQIQKPEQLQIN</sequence>
<comment type="catalytic activity">
    <reaction evidence="8">
        <text>L-seryl-[protein] + ATP = O-phospho-L-seryl-[protein] + ADP + H(+)</text>
        <dbReference type="Rhea" id="RHEA:17989"/>
        <dbReference type="Rhea" id="RHEA-COMP:9863"/>
        <dbReference type="Rhea" id="RHEA-COMP:11604"/>
        <dbReference type="ChEBI" id="CHEBI:15378"/>
        <dbReference type="ChEBI" id="CHEBI:29999"/>
        <dbReference type="ChEBI" id="CHEBI:30616"/>
        <dbReference type="ChEBI" id="CHEBI:83421"/>
        <dbReference type="ChEBI" id="CHEBI:456216"/>
        <dbReference type="EC" id="2.7.11.1"/>
    </reaction>
</comment>
<dbReference type="Pfam" id="PF13643">
    <property type="entry name" value="DUF4145"/>
    <property type="match status" value="1"/>
</dbReference>
<dbReference type="PANTHER" id="PTHR24363:SF0">
    <property type="entry name" value="SERINE_THREONINE KINASE LIKE DOMAIN CONTAINING 1"/>
    <property type="match status" value="1"/>
</dbReference>
<dbReference type="SMART" id="SM00220">
    <property type="entry name" value="S_TKc"/>
    <property type="match status" value="1"/>
</dbReference>
<dbReference type="InterPro" id="IPR000719">
    <property type="entry name" value="Prot_kinase_dom"/>
</dbReference>
<evidence type="ECO:0000256" key="4">
    <source>
        <dbReference type="ARBA" id="ARBA00022741"/>
    </source>
</evidence>
<dbReference type="SUPFAM" id="SSF56112">
    <property type="entry name" value="Protein kinase-like (PK-like)"/>
    <property type="match status" value="1"/>
</dbReference>
<evidence type="ECO:0000313" key="14">
    <source>
        <dbReference type="Proteomes" id="UP000637383"/>
    </source>
</evidence>
<keyword evidence="5 13" id="KW-0418">Kinase</keyword>
<dbReference type="GO" id="GO:0016301">
    <property type="term" value="F:kinase activity"/>
    <property type="evidence" value="ECO:0007669"/>
    <property type="project" value="UniProtKB-KW"/>
</dbReference>
<reference evidence="13 14" key="1">
    <citation type="journal article" date="2020" name="ISME J.">
        <title>Comparative genomics reveals insights into cyanobacterial evolution and habitat adaptation.</title>
        <authorList>
            <person name="Chen M.Y."/>
            <person name="Teng W.K."/>
            <person name="Zhao L."/>
            <person name="Hu C.X."/>
            <person name="Zhou Y.K."/>
            <person name="Han B.P."/>
            <person name="Song L.R."/>
            <person name="Shu W.S."/>
        </authorList>
    </citation>
    <scope>NUCLEOTIDE SEQUENCE [LARGE SCALE GENOMIC DNA]</scope>
    <source>
        <strain evidence="13 14">FACHB-159</strain>
    </source>
</reference>
<dbReference type="EC" id="2.7.11.1" evidence="1"/>
<gene>
    <name evidence="13" type="ORF">H6H03_34775</name>
</gene>
<accession>A0ABR8KJC4</accession>
<evidence type="ECO:0000259" key="12">
    <source>
        <dbReference type="PROSITE" id="PS50011"/>
    </source>
</evidence>
<evidence type="ECO:0000256" key="3">
    <source>
        <dbReference type="ARBA" id="ARBA00022679"/>
    </source>
</evidence>
<feature type="coiled-coil region" evidence="10">
    <location>
        <begin position="142"/>
        <end position="207"/>
    </location>
</feature>
<keyword evidence="2" id="KW-0723">Serine/threonine-protein kinase</keyword>
<dbReference type="PANTHER" id="PTHR24363">
    <property type="entry name" value="SERINE/THREONINE PROTEIN KINASE"/>
    <property type="match status" value="1"/>
</dbReference>
<keyword evidence="4 9" id="KW-0547">Nucleotide-binding</keyword>
<comment type="caution">
    <text evidence="13">The sequence shown here is derived from an EMBL/GenBank/DDBJ whole genome shotgun (WGS) entry which is preliminary data.</text>
</comment>
<dbReference type="RefSeq" id="WP_190959486.1">
    <property type="nucleotide sequence ID" value="NZ_JACJTU010000064.1"/>
</dbReference>
<keyword evidence="11" id="KW-1133">Transmembrane helix</keyword>
<evidence type="ECO:0000256" key="7">
    <source>
        <dbReference type="ARBA" id="ARBA00047899"/>
    </source>
</evidence>
<dbReference type="PROSITE" id="PS50011">
    <property type="entry name" value="PROTEIN_KINASE_DOM"/>
    <property type="match status" value="1"/>
</dbReference>
<dbReference type="Gene3D" id="1.10.510.10">
    <property type="entry name" value="Transferase(Phosphotransferase) domain 1"/>
    <property type="match status" value="1"/>
</dbReference>
<keyword evidence="11" id="KW-0472">Membrane</keyword>
<evidence type="ECO:0000256" key="10">
    <source>
        <dbReference type="SAM" id="Coils"/>
    </source>
</evidence>
<keyword evidence="3" id="KW-0808">Transferase</keyword>
<evidence type="ECO:0000256" key="1">
    <source>
        <dbReference type="ARBA" id="ARBA00012513"/>
    </source>
</evidence>
<dbReference type="PROSITE" id="PS00107">
    <property type="entry name" value="PROTEIN_KINASE_ATP"/>
    <property type="match status" value="1"/>
</dbReference>
<evidence type="ECO:0000313" key="13">
    <source>
        <dbReference type="EMBL" id="MBD2738974.1"/>
    </source>
</evidence>
<dbReference type="InterPro" id="IPR025285">
    <property type="entry name" value="DUF4145"/>
</dbReference>
<protein>
    <recommendedName>
        <fullName evidence="1">non-specific serine/threonine protein kinase</fullName>
        <ecNumber evidence="1">2.7.11.1</ecNumber>
    </recommendedName>
</protein>
<dbReference type="EMBL" id="JACJTU010000064">
    <property type="protein sequence ID" value="MBD2738974.1"/>
    <property type="molecule type" value="Genomic_DNA"/>
</dbReference>
<evidence type="ECO:0000256" key="5">
    <source>
        <dbReference type="ARBA" id="ARBA00022777"/>
    </source>
</evidence>
<feature type="binding site" evidence="9">
    <location>
        <position position="306"/>
    </location>
    <ligand>
        <name>ATP</name>
        <dbReference type="ChEBI" id="CHEBI:30616"/>
    </ligand>
</feature>
<evidence type="ECO:0000256" key="2">
    <source>
        <dbReference type="ARBA" id="ARBA00022527"/>
    </source>
</evidence>
<organism evidence="13 14">
    <name type="scientific">Nostoc paludosum FACHB-159</name>
    <dbReference type="NCBI Taxonomy" id="2692908"/>
    <lineage>
        <taxon>Bacteria</taxon>
        <taxon>Bacillati</taxon>
        <taxon>Cyanobacteriota</taxon>
        <taxon>Cyanophyceae</taxon>
        <taxon>Nostocales</taxon>
        <taxon>Nostocaceae</taxon>
        <taxon>Nostoc</taxon>
    </lineage>
</organism>
<dbReference type="CDD" id="cd14014">
    <property type="entry name" value="STKc_PknB_like"/>
    <property type="match status" value="1"/>
</dbReference>
<evidence type="ECO:0000256" key="8">
    <source>
        <dbReference type="ARBA" id="ARBA00048679"/>
    </source>
</evidence>
<dbReference type="InterPro" id="IPR011009">
    <property type="entry name" value="Kinase-like_dom_sf"/>
</dbReference>
<feature type="transmembrane region" description="Helical" evidence="11">
    <location>
        <begin position="560"/>
        <end position="579"/>
    </location>
</feature>
<keyword evidence="10" id="KW-0175">Coiled coil</keyword>
<keyword evidence="14" id="KW-1185">Reference proteome</keyword>
<proteinExistence type="predicted"/>
<evidence type="ECO:0000256" key="9">
    <source>
        <dbReference type="PROSITE-ProRule" id="PRU10141"/>
    </source>
</evidence>
<dbReference type="Proteomes" id="UP000637383">
    <property type="component" value="Unassembled WGS sequence"/>
</dbReference>
<keyword evidence="6 9" id="KW-0067">ATP-binding</keyword>